<proteinExistence type="predicted"/>
<evidence type="ECO:0000313" key="3">
    <source>
        <dbReference type="Proteomes" id="UP001500212"/>
    </source>
</evidence>
<accession>A0ABP8TS60</accession>
<evidence type="ECO:0000256" key="1">
    <source>
        <dbReference type="SAM" id="Phobius"/>
    </source>
</evidence>
<feature type="transmembrane region" description="Helical" evidence="1">
    <location>
        <begin position="20"/>
        <end position="45"/>
    </location>
</feature>
<keyword evidence="1" id="KW-0472">Membrane</keyword>
<dbReference type="RefSeq" id="WP_345361342.1">
    <property type="nucleotide sequence ID" value="NZ_BAABHJ010000023.1"/>
</dbReference>
<gene>
    <name evidence="2" type="ORF">GCM10023195_57990</name>
</gene>
<keyword evidence="1" id="KW-1133">Transmembrane helix</keyword>
<dbReference type="Proteomes" id="UP001500212">
    <property type="component" value="Unassembled WGS sequence"/>
</dbReference>
<name>A0ABP8TS60_9ACTN</name>
<evidence type="ECO:0008006" key="4">
    <source>
        <dbReference type="Google" id="ProtNLM"/>
    </source>
</evidence>
<sequence>MTFSSPSFEPVRLPSQGRSRAAVAAAVFATVGLIPVSVIFVIVAFQRVRRSTDRRMGFLLYALLMNLVALALIAWGLGRIAPDASGSENTPAALTLSVGQCYDQTAKKQDHGARKIIEASAPRSCAGPHDGEVGAVFDASGESWPGKAAITGCFTPHELEVVSTPRLPDGPWPGDDAVERKSVEGCRRAGMPKHDADGHPVELIYFHPTEQSWKLGDRLVVCLGRRVDHKKLTAFL</sequence>
<keyword evidence="1" id="KW-0812">Transmembrane</keyword>
<comment type="caution">
    <text evidence="2">The sequence shown here is derived from an EMBL/GenBank/DDBJ whole genome shotgun (WGS) entry which is preliminary data.</text>
</comment>
<dbReference type="EMBL" id="BAABHJ010000023">
    <property type="protein sequence ID" value="GAA4613409.1"/>
    <property type="molecule type" value="Genomic_DNA"/>
</dbReference>
<evidence type="ECO:0000313" key="2">
    <source>
        <dbReference type="EMBL" id="GAA4613409.1"/>
    </source>
</evidence>
<protein>
    <recommendedName>
        <fullName evidence="4">Septum formation-related domain-containing protein</fullName>
    </recommendedName>
</protein>
<organism evidence="2 3">
    <name type="scientific">Actinoallomurus liliacearum</name>
    <dbReference type="NCBI Taxonomy" id="1080073"/>
    <lineage>
        <taxon>Bacteria</taxon>
        <taxon>Bacillati</taxon>
        <taxon>Actinomycetota</taxon>
        <taxon>Actinomycetes</taxon>
        <taxon>Streptosporangiales</taxon>
        <taxon>Thermomonosporaceae</taxon>
        <taxon>Actinoallomurus</taxon>
    </lineage>
</organism>
<feature type="transmembrane region" description="Helical" evidence="1">
    <location>
        <begin position="57"/>
        <end position="77"/>
    </location>
</feature>
<keyword evidence="3" id="KW-1185">Reference proteome</keyword>
<reference evidence="3" key="1">
    <citation type="journal article" date="2019" name="Int. J. Syst. Evol. Microbiol.">
        <title>The Global Catalogue of Microorganisms (GCM) 10K type strain sequencing project: providing services to taxonomists for standard genome sequencing and annotation.</title>
        <authorList>
            <consortium name="The Broad Institute Genomics Platform"/>
            <consortium name="The Broad Institute Genome Sequencing Center for Infectious Disease"/>
            <person name="Wu L."/>
            <person name="Ma J."/>
        </authorList>
    </citation>
    <scope>NUCLEOTIDE SEQUENCE [LARGE SCALE GENOMIC DNA]</scope>
    <source>
        <strain evidence="3">JCM 17938</strain>
    </source>
</reference>